<feature type="transmembrane region" description="Helical" evidence="3">
    <location>
        <begin position="483"/>
        <end position="501"/>
    </location>
</feature>
<reference evidence="4" key="1">
    <citation type="submission" date="2025-08" db="UniProtKB">
        <authorList>
            <consortium name="Ensembl"/>
        </authorList>
    </citation>
    <scope>IDENTIFICATION</scope>
</reference>
<name>A0A667HZM0_LYNCA</name>
<feature type="compositionally biased region" description="Basic and acidic residues" evidence="2">
    <location>
        <begin position="405"/>
        <end position="422"/>
    </location>
</feature>
<feature type="region of interest" description="Disordered" evidence="2">
    <location>
        <begin position="397"/>
        <end position="422"/>
    </location>
</feature>
<keyword evidence="5" id="KW-1185">Reference proteome</keyword>
<dbReference type="Ensembl" id="ENSLCNT00005028770.1">
    <property type="protein sequence ID" value="ENSLCNP00005025754.1"/>
    <property type="gene ID" value="ENSLCNG00005016561.1"/>
</dbReference>
<dbReference type="AlphaFoldDB" id="A0A667HZM0"/>
<dbReference type="PANTHER" id="PTHR15715">
    <property type="entry name" value="CENTROSOMAL PROTEIN OF 170 KDA"/>
    <property type="match status" value="1"/>
</dbReference>
<evidence type="ECO:0000313" key="4">
    <source>
        <dbReference type="Ensembl" id="ENSLCNP00005025754.1"/>
    </source>
</evidence>
<reference evidence="4" key="2">
    <citation type="submission" date="2025-09" db="UniProtKB">
        <authorList>
            <consortium name="Ensembl"/>
        </authorList>
    </citation>
    <scope>IDENTIFICATION</scope>
</reference>
<feature type="compositionally biased region" description="Polar residues" evidence="2">
    <location>
        <begin position="107"/>
        <end position="153"/>
    </location>
</feature>
<protein>
    <submittedName>
        <fullName evidence="4">TRAF3 interacting protein 3</fullName>
    </submittedName>
</protein>
<sequence>MISLDPRPSPGLARWAESYEAKCERRQETRESRRCRPNVTTCRQVGKALRTQQREQLQRARQQEFFRRRNLQVEEKGKTQSPRAKEHGPSRRPGQPTDLKEPLSWASRISSSPQQQVSGTSSDAFPTQRHPSSSTQRDLAHLSSQAGGLSPQDSPIKKPPTHHRGTQTKAEEAQPTIKNDASQQTNYGVAVLDKEIIQLSEYLKEALQRELVLKQKMVILQDLLSTLIRASDSSWKGQLNEDKLKCKLRSLENQLYTCTQKYSPWGMKKVLLEMEDQKNSYEQKAKESLQKVLEEKMSAEQQLQSAQGADSRDLQMNQALRLLENEHQELQAKIEHLQGDRDLYSSDTQHLQDQLKRSEEEKLALVAKVQQLQSLLQNQSLQLQEQEKLLTKKGQALPVWSPKPSHKEVEPEGTGKEKERDFRDQLQKKTLQLQAKEKECRELHLELDNLSDEYLSCLRKLQHCREELNQSPRPLPRRQCGQWLSMLMVMIAIALAVFLANKDSLMI</sequence>
<proteinExistence type="predicted"/>
<accession>A0A667HZM0</accession>
<evidence type="ECO:0000256" key="3">
    <source>
        <dbReference type="SAM" id="Phobius"/>
    </source>
</evidence>
<organism evidence="4 5">
    <name type="scientific">Lynx canadensis</name>
    <name type="common">Canada lynx</name>
    <name type="synonym">Felis canadensis</name>
    <dbReference type="NCBI Taxonomy" id="61383"/>
    <lineage>
        <taxon>Eukaryota</taxon>
        <taxon>Metazoa</taxon>
        <taxon>Chordata</taxon>
        <taxon>Craniata</taxon>
        <taxon>Vertebrata</taxon>
        <taxon>Euteleostomi</taxon>
        <taxon>Mammalia</taxon>
        <taxon>Eutheria</taxon>
        <taxon>Laurasiatheria</taxon>
        <taxon>Carnivora</taxon>
        <taxon>Feliformia</taxon>
        <taxon>Felidae</taxon>
        <taxon>Felinae</taxon>
        <taxon>Lynx</taxon>
    </lineage>
</organism>
<feature type="region of interest" description="Disordered" evidence="2">
    <location>
        <begin position="65"/>
        <end position="181"/>
    </location>
</feature>
<evidence type="ECO:0000313" key="5">
    <source>
        <dbReference type="Proteomes" id="UP000472241"/>
    </source>
</evidence>
<dbReference type="CDD" id="cd21912">
    <property type="entry name" value="CC1_T3JAM"/>
    <property type="match status" value="1"/>
</dbReference>
<feature type="coiled-coil region" evidence="1">
    <location>
        <begin position="267"/>
        <end position="389"/>
    </location>
</feature>
<evidence type="ECO:0000256" key="1">
    <source>
        <dbReference type="SAM" id="Coils"/>
    </source>
</evidence>
<keyword evidence="3" id="KW-0472">Membrane</keyword>
<dbReference type="PANTHER" id="PTHR15715:SF21">
    <property type="entry name" value="TRAF3-INTERACTING JNK-ACTIVATING MODULATOR"/>
    <property type="match status" value="1"/>
</dbReference>
<gene>
    <name evidence="4" type="primary">TRAF3IP3</name>
</gene>
<dbReference type="Proteomes" id="UP000472241">
    <property type="component" value="Unplaced"/>
</dbReference>
<keyword evidence="1" id="KW-0175">Coiled coil</keyword>
<keyword evidence="3" id="KW-0812">Transmembrane</keyword>
<keyword evidence="3" id="KW-1133">Transmembrane helix</keyword>
<feature type="compositionally biased region" description="Basic and acidic residues" evidence="2">
    <location>
        <begin position="65"/>
        <end position="89"/>
    </location>
</feature>
<evidence type="ECO:0000256" key="2">
    <source>
        <dbReference type="SAM" id="MobiDB-lite"/>
    </source>
</evidence>
<dbReference type="InterPro" id="IPR051176">
    <property type="entry name" value="Cent_Immune-Sig_Mod"/>
</dbReference>